<comment type="caution">
    <text evidence="2">The sequence shown here is derived from an EMBL/GenBank/DDBJ whole genome shotgun (WGS) entry which is preliminary data.</text>
</comment>
<feature type="domain" description="ASCH" evidence="1">
    <location>
        <begin position="7"/>
        <end position="115"/>
    </location>
</feature>
<dbReference type="Gene3D" id="2.30.130.30">
    <property type="entry name" value="Hypothetical protein"/>
    <property type="match status" value="1"/>
</dbReference>
<dbReference type="AlphaFoldDB" id="A0A365L1L7"/>
<organism evidence="2 3">
    <name type="scientific">Planococcus halotolerans</name>
    <dbReference type="NCBI Taxonomy" id="2233542"/>
    <lineage>
        <taxon>Bacteria</taxon>
        <taxon>Bacillati</taxon>
        <taxon>Bacillota</taxon>
        <taxon>Bacilli</taxon>
        <taxon>Bacillales</taxon>
        <taxon>Caryophanaceae</taxon>
        <taxon>Planococcus</taxon>
    </lineage>
</organism>
<dbReference type="Pfam" id="PF04266">
    <property type="entry name" value="ASCH"/>
    <property type="match status" value="1"/>
</dbReference>
<dbReference type="InterPro" id="IPR016645">
    <property type="entry name" value="UCP016134"/>
</dbReference>
<protein>
    <recommendedName>
        <fullName evidence="1">ASCH domain-containing protein</fullName>
    </recommendedName>
</protein>
<dbReference type="InterPro" id="IPR015947">
    <property type="entry name" value="PUA-like_sf"/>
</dbReference>
<dbReference type="Proteomes" id="UP000251002">
    <property type="component" value="Unassembled WGS sequence"/>
</dbReference>
<name>A0A365L1L7_9BACL</name>
<dbReference type="InterPro" id="IPR007374">
    <property type="entry name" value="ASCH_domain"/>
</dbReference>
<sequence>MDMEYVMGLYEGPFNSIKSGRKTVEVRLYDQKRRNLRNGDTVEFTKLPEQNEKVRVEIQALKRYSSFREMYEDIPAEQFDAVGREIEERVETIHKIYSSDLEKKWGTLAIVMRLV</sequence>
<dbReference type="EMBL" id="QLZR01000002">
    <property type="protein sequence ID" value="RAZ79282.1"/>
    <property type="molecule type" value="Genomic_DNA"/>
</dbReference>
<keyword evidence="3" id="KW-1185">Reference proteome</keyword>
<proteinExistence type="predicted"/>
<dbReference type="SUPFAM" id="SSF88697">
    <property type="entry name" value="PUA domain-like"/>
    <property type="match status" value="1"/>
</dbReference>
<evidence type="ECO:0000313" key="2">
    <source>
        <dbReference type="EMBL" id="RAZ79282.1"/>
    </source>
</evidence>
<dbReference type="PIRSF" id="PIRSF016134">
    <property type="entry name" value="UCP016134"/>
    <property type="match status" value="1"/>
</dbReference>
<dbReference type="CDD" id="cd06555">
    <property type="entry name" value="ASCH_PF0470_like"/>
    <property type="match status" value="1"/>
</dbReference>
<dbReference type="SMART" id="SM01022">
    <property type="entry name" value="ASCH"/>
    <property type="match status" value="1"/>
</dbReference>
<gene>
    <name evidence="2" type="ORF">DP120_06615</name>
</gene>
<evidence type="ECO:0000259" key="1">
    <source>
        <dbReference type="SMART" id="SM01022"/>
    </source>
</evidence>
<reference evidence="2 3" key="1">
    <citation type="submission" date="2018-06" db="EMBL/GenBank/DDBJ databases">
        <title>The draft genome sequences of strains SCU63 and S1.</title>
        <authorList>
            <person name="Gan L."/>
        </authorList>
    </citation>
    <scope>NUCLEOTIDE SEQUENCE [LARGE SCALE GENOMIC DNA]</scope>
    <source>
        <strain evidence="2 3">SCU63</strain>
    </source>
</reference>
<accession>A0A365L1L7</accession>
<evidence type="ECO:0000313" key="3">
    <source>
        <dbReference type="Proteomes" id="UP000251002"/>
    </source>
</evidence>